<name>A0A3M3EQH2_9PSED</name>
<keyword evidence="3" id="KW-1185">Reference proteome</keyword>
<dbReference type="InterPro" id="IPR035940">
    <property type="entry name" value="CAP_sf"/>
</dbReference>
<dbReference type="AlphaFoldDB" id="A0A3M3EQH2"/>
<protein>
    <recommendedName>
        <fullName evidence="1">SCP domain-containing protein</fullName>
    </recommendedName>
</protein>
<dbReference type="Gene3D" id="3.40.33.10">
    <property type="entry name" value="CAP"/>
    <property type="match status" value="1"/>
</dbReference>
<reference evidence="2 3" key="1">
    <citation type="submission" date="2018-08" db="EMBL/GenBank/DDBJ databases">
        <title>Recombination of ecologically and evolutionarily significant loci maintains genetic cohesion in the Pseudomonas syringae species complex.</title>
        <authorList>
            <person name="Dillon M."/>
            <person name="Thakur S."/>
            <person name="Almeida R.N.D."/>
            <person name="Weir B.S."/>
            <person name="Guttman D.S."/>
        </authorList>
    </citation>
    <scope>NUCLEOTIDE SEQUENCE [LARGE SCALE GENOMIC DNA]</scope>
    <source>
        <strain evidence="2 3">NCPPB2445</strain>
    </source>
</reference>
<dbReference type="CDD" id="cd05379">
    <property type="entry name" value="CAP_bacterial"/>
    <property type="match status" value="1"/>
</dbReference>
<evidence type="ECO:0000313" key="3">
    <source>
        <dbReference type="Proteomes" id="UP000270661"/>
    </source>
</evidence>
<evidence type="ECO:0000313" key="2">
    <source>
        <dbReference type="EMBL" id="RMM51502.1"/>
    </source>
</evidence>
<dbReference type="STRING" id="47879.AXG94_01465"/>
<dbReference type="EMBL" id="RBOJ01000057">
    <property type="protein sequence ID" value="RMM51502.1"/>
    <property type="molecule type" value="Genomic_DNA"/>
</dbReference>
<dbReference type="Pfam" id="PF00188">
    <property type="entry name" value="CAP"/>
    <property type="match status" value="1"/>
</dbReference>
<comment type="caution">
    <text evidence="2">The sequence shown here is derived from an EMBL/GenBank/DDBJ whole genome shotgun (WGS) entry which is preliminary data.</text>
</comment>
<sequence length="303" mass="33016">MPQWGKKLRIIGAVRSREIYMRAISSILRLAVLSLGLAFTVGAVATEETQLIESINLYRSQSQSCSDQASLELPPLAMDSRLILSANGIGDLQQALARTAYPMVNVQAISLSGPRNAQSAMKAIQESFCQVVLDPQFVDIGVSRLDREWRIVLARPLLSARLADWQTEGQKLLKLINSARAQPRRCGSEAFEATTPLSWNATLALAAVTHTRAMANNNFFDHKDRDGRMPGDRAELAGYLGQLIGENIAAGQDTALKVVDGWLASPGHCANLMNPKFRELGAGYAVDPKSDAGIYWTAMFGTQ</sequence>
<dbReference type="SUPFAM" id="SSF55797">
    <property type="entry name" value="PR-1-like"/>
    <property type="match status" value="1"/>
</dbReference>
<dbReference type="Proteomes" id="UP000270661">
    <property type="component" value="Unassembled WGS sequence"/>
</dbReference>
<organism evidence="2 3">
    <name type="scientific">Pseudomonas corrugata</name>
    <dbReference type="NCBI Taxonomy" id="47879"/>
    <lineage>
        <taxon>Bacteria</taxon>
        <taxon>Pseudomonadati</taxon>
        <taxon>Pseudomonadota</taxon>
        <taxon>Gammaproteobacteria</taxon>
        <taxon>Pseudomonadales</taxon>
        <taxon>Pseudomonadaceae</taxon>
        <taxon>Pseudomonas</taxon>
    </lineage>
</organism>
<dbReference type="PANTHER" id="PTHR31157:SF1">
    <property type="entry name" value="SCP DOMAIN-CONTAINING PROTEIN"/>
    <property type="match status" value="1"/>
</dbReference>
<dbReference type="PANTHER" id="PTHR31157">
    <property type="entry name" value="SCP DOMAIN-CONTAINING PROTEIN"/>
    <property type="match status" value="1"/>
</dbReference>
<dbReference type="InterPro" id="IPR014044">
    <property type="entry name" value="CAP_dom"/>
</dbReference>
<proteinExistence type="predicted"/>
<evidence type="ECO:0000259" key="1">
    <source>
        <dbReference type="Pfam" id="PF00188"/>
    </source>
</evidence>
<accession>A0A3M3EQH2</accession>
<gene>
    <name evidence="2" type="ORF">ALQ77_04649</name>
</gene>
<feature type="domain" description="SCP" evidence="1">
    <location>
        <begin position="175"/>
        <end position="300"/>
    </location>
</feature>